<accession>A0ACC2TV98</accession>
<sequence>MKHAANQEIEALKAREEKSVDIMARWRDDNKVLSQKIASLEFDWFALNPSHVHQCTLGPTQENTILHCKVSSRPVVGPPSRPMGRPPTISQEPTTGWIPDTMWIGTISKLLALPPEL</sequence>
<dbReference type="Proteomes" id="UP001165960">
    <property type="component" value="Unassembled WGS sequence"/>
</dbReference>
<organism evidence="1 2">
    <name type="scientific">Entomophthora muscae</name>
    <dbReference type="NCBI Taxonomy" id="34485"/>
    <lineage>
        <taxon>Eukaryota</taxon>
        <taxon>Fungi</taxon>
        <taxon>Fungi incertae sedis</taxon>
        <taxon>Zoopagomycota</taxon>
        <taxon>Entomophthoromycotina</taxon>
        <taxon>Entomophthoromycetes</taxon>
        <taxon>Entomophthorales</taxon>
        <taxon>Entomophthoraceae</taxon>
        <taxon>Entomophthora</taxon>
    </lineage>
</organism>
<evidence type="ECO:0000313" key="1">
    <source>
        <dbReference type="EMBL" id="KAJ9078685.1"/>
    </source>
</evidence>
<keyword evidence="2" id="KW-1185">Reference proteome</keyword>
<proteinExistence type="predicted"/>
<evidence type="ECO:0000313" key="2">
    <source>
        <dbReference type="Proteomes" id="UP001165960"/>
    </source>
</evidence>
<comment type="caution">
    <text evidence="1">The sequence shown here is derived from an EMBL/GenBank/DDBJ whole genome shotgun (WGS) entry which is preliminary data.</text>
</comment>
<dbReference type="EMBL" id="QTSX02002140">
    <property type="protein sequence ID" value="KAJ9078685.1"/>
    <property type="molecule type" value="Genomic_DNA"/>
</dbReference>
<name>A0ACC2TV98_9FUNG</name>
<protein>
    <submittedName>
        <fullName evidence="1">Uncharacterized protein</fullName>
    </submittedName>
</protein>
<reference evidence="1" key="1">
    <citation type="submission" date="2022-04" db="EMBL/GenBank/DDBJ databases">
        <title>Genome of the entomopathogenic fungus Entomophthora muscae.</title>
        <authorList>
            <person name="Elya C."/>
            <person name="Lovett B.R."/>
            <person name="Lee E."/>
            <person name="Macias A.M."/>
            <person name="Hajek A.E."/>
            <person name="De Bivort B.L."/>
            <person name="Kasson M.T."/>
            <person name="De Fine Licht H.H."/>
            <person name="Stajich J.E."/>
        </authorList>
    </citation>
    <scope>NUCLEOTIDE SEQUENCE</scope>
    <source>
        <strain evidence="1">Berkeley</strain>
    </source>
</reference>
<gene>
    <name evidence="1" type="ORF">DSO57_1004310</name>
</gene>